<proteinExistence type="predicted"/>
<reference evidence="2" key="1">
    <citation type="journal article" date="2022" name="Int. J. Mol. Sci.">
        <title>Draft Genome of Tanacetum Coccineum: Genomic Comparison of Closely Related Tanacetum-Family Plants.</title>
        <authorList>
            <person name="Yamashiro T."/>
            <person name="Shiraishi A."/>
            <person name="Nakayama K."/>
            <person name="Satake H."/>
        </authorList>
    </citation>
    <scope>NUCLEOTIDE SEQUENCE</scope>
</reference>
<feature type="compositionally biased region" description="Acidic residues" evidence="1">
    <location>
        <begin position="148"/>
        <end position="173"/>
    </location>
</feature>
<dbReference type="EMBL" id="BQNB010009517">
    <property type="protein sequence ID" value="GJS64618.1"/>
    <property type="molecule type" value="Genomic_DNA"/>
</dbReference>
<evidence type="ECO:0000256" key="1">
    <source>
        <dbReference type="SAM" id="MobiDB-lite"/>
    </source>
</evidence>
<accession>A0ABQ4XH40</accession>
<sequence>MSDSEHSTVTYTSVSFPVEDDSDIGSPGVDGPPIMPEDPYAYIMAAYGVPPLANYIPGPKVPPSPDYIPGPKVPPSPDYIPGPEVPPSPDYVPGLEEPEQAPPSPVYLPYVPEPVYPEYIPPEDDVLREPLHAAASPTAESPRYIPESDPEEDPEEEDPKDDDEDEDEEEEEEHPAPADSVLPIHRMTARISIRDEPSISLPPREEVKRLLALTTPPPSPFTPLSSPLPQIPSPPLPIPSPPPNSPTHIEIPKSYLSLWKRVHFASPTPSHEIGESSAPGAARQDGPAVAREDPYSVARGDLYGFIDMVDVAPRCSTSRELDYGITDTWDDLVGAIDEIALTTLEGVNQRVTDLSTVVEQETTIMYGIMEDARDDRSLLRARVNLLYRDRPIYSHLAVMVEREAKMAREAWGLSMDASDYARSDVMSLLTTVVAQSALISELQSADHRRQRVITELLALDHKRQVQLTKTLRLLKGLQTQMVEF</sequence>
<feature type="compositionally biased region" description="Basic and acidic residues" evidence="1">
    <location>
        <begin position="192"/>
        <end position="202"/>
    </location>
</feature>
<protein>
    <submittedName>
        <fullName evidence="2">Uncharacterized protein</fullName>
    </submittedName>
</protein>
<comment type="caution">
    <text evidence="2">The sequence shown here is derived from an EMBL/GenBank/DDBJ whole genome shotgun (WGS) entry which is preliminary data.</text>
</comment>
<keyword evidence="3" id="KW-1185">Reference proteome</keyword>
<gene>
    <name evidence="2" type="ORF">Tco_0679182</name>
</gene>
<evidence type="ECO:0000313" key="2">
    <source>
        <dbReference type="EMBL" id="GJS64618.1"/>
    </source>
</evidence>
<dbReference type="Proteomes" id="UP001151760">
    <property type="component" value="Unassembled WGS sequence"/>
</dbReference>
<feature type="compositionally biased region" description="Pro residues" evidence="1">
    <location>
        <begin position="59"/>
        <end position="90"/>
    </location>
</feature>
<feature type="region of interest" description="Disordered" evidence="1">
    <location>
        <begin position="268"/>
        <end position="293"/>
    </location>
</feature>
<feature type="compositionally biased region" description="Pro residues" evidence="1">
    <location>
        <begin position="100"/>
        <end position="115"/>
    </location>
</feature>
<name>A0ABQ4XH40_9ASTR</name>
<organism evidence="2 3">
    <name type="scientific">Tanacetum coccineum</name>
    <dbReference type="NCBI Taxonomy" id="301880"/>
    <lineage>
        <taxon>Eukaryota</taxon>
        <taxon>Viridiplantae</taxon>
        <taxon>Streptophyta</taxon>
        <taxon>Embryophyta</taxon>
        <taxon>Tracheophyta</taxon>
        <taxon>Spermatophyta</taxon>
        <taxon>Magnoliopsida</taxon>
        <taxon>eudicotyledons</taxon>
        <taxon>Gunneridae</taxon>
        <taxon>Pentapetalae</taxon>
        <taxon>asterids</taxon>
        <taxon>campanulids</taxon>
        <taxon>Asterales</taxon>
        <taxon>Asteraceae</taxon>
        <taxon>Asteroideae</taxon>
        <taxon>Anthemideae</taxon>
        <taxon>Anthemidinae</taxon>
        <taxon>Tanacetum</taxon>
    </lineage>
</organism>
<dbReference type="PRINTS" id="PR01217">
    <property type="entry name" value="PRICHEXTENSN"/>
</dbReference>
<reference evidence="2" key="2">
    <citation type="submission" date="2022-01" db="EMBL/GenBank/DDBJ databases">
        <authorList>
            <person name="Yamashiro T."/>
            <person name="Shiraishi A."/>
            <person name="Satake H."/>
            <person name="Nakayama K."/>
        </authorList>
    </citation>
    <scope>NUCLEOTIDE SEQUENCE</scope>
</reference>
<evidence type="ECO:0000313" key="3">
    <source>
        <dbReference type="Proteomes" id="UP001151760"/>
    </source>
</evidence>
<feature type="region of interest" description="Disordered" evidence="1">
    <location>
        <begin position="1"/>
        <end position="33"/>
    </location>
</feature>
<feature type="region of interest" description="Disordered" evidence="1">
    <location>
        <begin position="58"/>
        <end position="202"/>
    </location>
</feature>